<name>A0A9Q1RHK8_9SOLA</name>
<evidence type="ECO:0000313" key="3">
    <source>
        <dbReference type="Proteomes" id="UP001152561"/>
    </source>
</evidence>
<feature type="region of interest" description="Disordered" evidence="1">
    <location>
        <begin position="85"/>
        <end position="109"/>
    </location>
</feature>
<evidence type="ECO:0000256" key="1">
    <source>
        <dbReference type="SAM" id="MobiDB-lite"/>
    </source>
</evidence>
<keyword evidence="3" id="KW-1185">Reference proteome</keyword>
<accession>A0A9Q1RHK8</accession>
<feature type="compositionally biased region" description="Basic and acidic residues" evidence="1">
    <location>
        <begin position="91"/>
        <end position="109"/>
    </location>
</feature>
<comment type="caution">
    <text evidence="2">The sequence shown here is derived from an EMBL/GenBank/DDBJ whole genome shotgun (WGS) entry which is preliminary data.</text>
</comment>
<dbReference type="Proteomes" id="UP001152561">
    <property type="component" value="Unassembled WGS sequence"/>
</dbReference>
<proteinExistence type="predicted"/>
<organism evidence="2 3">
    <name type="scientific">Anisodus acutangulus</name>
    <dbReference type="NCBI Taxonomy" id="402998"/>
    <lineage>
        <taxon>Eukaryota</taxon>
        <taxon>Viridiplantae</taxon>
        <taxon>Streptophyta</taxon>
        <taxon>Embryophyta</taxon>
        <taxon>Tracheophyta</taxon>
        <taxon>Spermatophyta</taxon>
        <taxon>Magnoliopsida</taxon>
        <taxon>eudicotyledons</taxon>
        <taxon>Gunneridae</taxon>
        <taxon>Pentapetalae</taxon>
        <taxon>asterids</taxon>
        <taxon>lamiids</taxon>
        <taxon>Solanales</taxon>
        <taxon>Solanaceae</taxon>
        <taxon>Solanoideae</taxon>
        <taxon>Hyoscyameae</taxon>
        <taxon>Anisodus</taxon>
    </lineage>
</organism>
<evidence type="ECO:0000313" key="2">
    <source>
        <dbReference type="EMBL" id="KAJ8560518.1"/>
    </source>
</evidence>
<gene>
    <name evidence="2" type="ORF">K7X08_022378</name>
</gene>
<reference evidence="3" key="1">
    <citation type="journal article" date="2023" name="Proc. Natl. Acad. Sci. U.S.A.">
        <title>Genomic and structural basis for evolution of tropane alkaloid biosynthesis.</title>
        <authorList>
            <person name="Wanga Y.-J."/>
            <person name="Taina T."/>
            <person name="Yua J.-Y."/>
            <person name="Lia J."/>
            <person name="Xua B."/>
            <person name="Chenc J."/>
            <person name="D'Auriad J.C."/>
            <person name="Huanga J.-P."/>
            <person name="Huanga S.-X."/>
        </authorList>
    </citation>
    <scope>NUCLEOTIDE SEQUENCE [LARGE SCALE GENOMIC DNA]</scope>
    <source>
        <strain evidence="3">cv. KIB-2019</strain>
    </source>
</reference>
<dbReference type="AlphaFoldDB" id="A0A9Q1RHK8"/>
<protein>
    <submittedName>
        <fullName evidence="2">Uncharacterized protein</fullName>
    </submittedName>
</protein>
<dbReference type="EMBL" id="JAJAGQ010000006">
    <property type="protein sequence ID" value="KAJ8560518.1"/>
    <property type="molecule type" value="Genomic_DNA"/>
</dbReference>
<sequence>MIVTNDDPYITFKHYTDVADGEVNHKNGNGNDVHAAHTVHGGEVDNGILHGVVVDDGILHAKEEDTLSDVIVGHENEVVEHLEDDGPIQEDGGHQEVHGGLIEEKGGHR</sequence>